<evidence type="ECO:0000256" key="3">
    <source>
        <dbReference type="ARBA" id="ARBA00022723"/>
    </source>
</evidence>
<evidence type="ECO:0000256" key="8">
    <source>
        <dbReference type="ARBA" id="ARBA00023209"/>
    </source>
</evidence>
<dbReference type="Gene3D" id="3.40.50.1970">
    <property type="match status" value="1"/>
</dbReference>
<dbReference type="CDD" id="cd08174">
    <property type="entry name" value="G1PDH-like"/>
    <property type="match status" value="1"/>
</dbReference>
<comment type="cofactor">
    <cofactor evidence="10">
        <name>Zn(2+)</name>
        <dbReference type="ChEBI" id="CHEBI:29105"/>
    </cofactor>
    <text evidence="10">Binds 1 zinc ion per subunit.</text>
</comment>
<keyword evidence="10" id="KW-0862">Zinc</keyword>
<evidence type="ECO:0000256" key="1">
    <source>
        <dbReference type="ARBA" id="ARBA00022490"/>
    </source>
</evidence>
<feature type="binding site" evidence="10">
    <location>
        <position position="267"/>
    </location>
    <ligand>
        <name>glycerol</name>
        <dbReference type="ChEBI" id="CHEBI:17754"/>
    </ligand>
</feature>
<evidence type="ECO:0000256" key="10">
    <source>
        <dbReference type="PIRSR" id="PIRSR000112-1"/>
    </source>
</evidence>
<dbReference type="GO" id="GO:0008654">
    <property type="term" value="P:phospholipid biosynthetic process"/>
    <property type="evidence" value="ECO:0007669"/>
    <property type="project" value="UniProtKB-KW"/>
</dbReference>
<dbReference type="EMBL" id="CP001107">
    <property type="protein sequence ID" value="ACR76166.1"/>
    <property type="molecule type" value="Genomic_DNA"/>
</dbReference>
<feature type="binding site" evidence="12">
    <location>
        <begin position="120"/>
        <end position="123"/>
    </location>
    <ligand>
        <name>NAD(+)</name>
        <dbReference type="ChEBI" id="CHEBI:57540"/>
    </ligand>
</feature>
<sequence length="354" mass="38570">MKMQTGKAISIPSILKVGNGTLNKIGEYLKSEELTSVVIFMGNGLIDMFGDTIMKSLTDAGITVLEYSELDTVEIDDIITLAFDIPNKVKAVVSVGGGKVIDAGKYAAFLRNMPFISVPTSSSSDGFSSASASLLVHGKRTSVPAKLAHGIIVDTQVIRTAPEKFIYSGIGDMVSKITALYDWIFEEAHGAGVVNDFAVMVAKKAVNSFVRTPYESIKDELFLKELVDSLAMSGIANEIAGSSAPTSGSEHLISHALDKILEHPQLHGIQVGIATYIMSVVQNHRYVRVCTVLKRTGFFDYAATLGMRKQDFLDAIDMAPSMKPFRHTYLHEKEYRDAAKKLVLEDDILNKILV</sequence>
<evidence type="ECO:0000256" key="2">
    <source>
        <dbReference type="ARBA" id="ARBA00022516"/>
    </source>
</evidence>
<keyword evidence="9" id="KW-1208">Phospholipid metabolism</keyword>
<dbReference type="InterPro" id="IPR032837">
    <property type="entry name" value="G1PDH"/>
</dbReference>
<feature type="binding site" evidence="12">
    <location>
        <begin position="98"/>
        <end position="102"/>
    </location>
    <ligand>
        <name>NAD(+)</name>
        <dbReference type="ChEBI" id="CHEBI:57540"/>
    </ligand>
</feature>
<reference evidence="13 14" key="1">
    <citation type="journal article" date="2009" name="Proc. Natl. Acad. Sci. U.S.A.">
        <title>Characterizing a model human gut microbiota composed of members of its two dominant bacterial phyla.</title>
        <authorList>
            <person name="Mahowald M.A."/>
            <person name="Rey F.E."/>
            <person name="Seedorf H."/>
            <person name="Turnbaugh P.J."/>
            <person name="Fulton R.S."/>
            <person name="Wollam A."/>
            <person name="Shah N."/>
            <person name="Wang C."/>
            <person name="Magrini V."/>
            <person name="Wilson R.K."/>
            <person name="Cantarel B.L."/>
            <person name="Coutinho P.M."/>
            <person name="Henrissat B."/>
            <person name="Crock L.W."/>
            <person name="Russell A."/>
            <person name="Verberkmoes N.C."/>
            <person name="Hettich R.L."/>
            <person name="Gordon J.I."/>
        </authorList>
    </citation>
    <scope>NUCLEOTIDE SEQUENCE [LARGE SCALE GENOMIC DNA]</scope>
    <source>
        <strain evidence="14">ATCC 33656 / DSM 3377 / JCM 17463 / KCTC 5835 / LMG 30912 / VPI 0990</strain>
    </source>
</reference>
<keyword evidence="8" id="KW-0594">Phospholipid biosynthesis</keyword>
<evidence type="ECO:0000256" key="11">
    <source>
        <dbReference type="PIRSR" id="PIRSR000112-2"/>
    </source>
</evidence>
<evidence type="ECO:0000256" key="7">
    <source>
        <dbReference type="ARBA" id="ARBA00023098"/>
    </source>
</evidence>
<keyword evidence="2" id="KW-0444">Lipid biosynthesis</keyword>
<organism evidence="13 14">
    <name type="scientific">Agathobacter rectalis (strain ATCC 33656 / DSM 3377 / JCM 17463 / KCTC 5835 / VPI 0990)</name>
    <name type="common">Eubacterium rectale</name>
    <dbReference type="NCBI Taxonomy" id="515619"/>
    <lineage>
        <taxon>Bacteria</taxon>
        <taxon>Bacillati</taxon>
        <taxon>Bacillota</taxon>
        <taxon>Clostridia</taxon>
        <taxon>Lachnospirales</taxon>
        <taxon>Lachnospiraceae</taxon>
        <taxon>Agathobacter</taxon>
    </lineage>
</organism>
<dbReference type="GO" id="GO:0016614">
    <property type="term" value="F:oxidoreductase activity, acting on CH-OH group of donors"/>
    <property type="evidence" value="ECO:0007669"/>
    <property type="project" value="InterPro"/>
</dbReference>
<feature type="binding site" evidence="10">
    <location>
        <position position="251"/>
    </location>
    <ligand>
        <name>glycerol</name>
        <dbReference type="ChEBI" id="CHEBI:17754"/>
    </ligand>
</feature>
<evidence type="ECO:0000256" key="6">
    <source>
        <dbReference type="ARBA" id="ARBA00023027"/>
    </source>
</evidence>
<dbReference type="PaxDb" id="515619-EUBREC_2435"/>
<dbReference type="Pfam" id="PF13685">
    <property type="entry name" value="Fe-ADH_2"/>
    <property type="match status" value="1"/>
</dbReference>
<accession>C4ZF45</accession>
<feature type="binding site" evidence="12">
    <location>
        <position position="129"/>
    </location>
    <ligand>
        <name>NAD(+)</name>
        <dbReference type="ChEBI" id="CHEBI:57540"/>
    </ligand>
</feature>
<evidence type="ECO:0000256" key="9">
    <source>
        <dbReference type="ARBA" id="ARBA00023264"/>
    </source>
</evidence>
<dbReference type="PIRSF" id="PIRSF000112">
    <property type="entry name" value="Glycerol_dehydrogenase"/>
    <property type="match status" value="1"/>
</dbReference>
<dbReference type="HOGENOM" id="CLU_038362_0_1_9"/>
<dbReference type="Proteomes" id="UP000001477">
    <property type="component" value="Chromosome"/>
</dbReference>
<dbReference type="STRING" id="515619.EUBREC_2435"/>
<keyword evidence="7" id="KW-0443">Lipid metabolism</keyword>
<evidence type="ECO:0000313" key="14">
    <source>
        <dbReference type="Proteomes" id="UP000001477"/>
    </source>
</evidence>
<proteinExistence type="predicted"/>
<dbReference type="AlphaFoldDB" id="C4ZF45"/>
<evidence type="ECO:0000256" key="4">
    <source>
        <dbReference type="ARBA" id="ARBA00022857"/>
    </source>
</evidence>
<keyword evidence="5" id="KW-0560">Oxidoreductase</keyword>
<feature type="binding site" evidence="11">
    <location>
        <position position="125"/>
    </location>
    <ligand>
        <name>glycerol</name>
        <dbReference type="ChEBI" id="CHEBI:17754"/>
    </ligand>
</feature>
<gene>
    <name evidence="13" type="ordered locus">EUBREC_2435</name>
</gene>
<evidence type="ECO:0000256" key="12">
    <source>
        <dbReference type="PIRSR" id="PIRSR000112-3"/>
    </source>
</evidence>
<dbReference type="GO" id="GO:0046872">
    <property type="term" value="F:metal ion binding"/>
    <property type="evidence" value="ECO:0007669"/>
    <property type="project" value="UniProtKB-KW"/>
</dbReference>
<dbReference type="PANTHER" id="PTHR43616:SF5">
    <property type="entry name" value="GLYCEROL DEHYDROGENASE 1"/>
    <property type="match status" value="1"/>
</dbReference>
<keyword evidence="4" id="KW-0521">NADP</keyword>
<dbReference type="KEGG" id="ere:EUBREC_2435"/>
<keyword evidence="6 12" id="KW-0520">NAD</keyword>
<dbReference type="PANTHER" id="PTHR43616">
    <property type="entry name" value="GLYCEROL DEHYDROGENASE"/>
    <property type="match status" value="1"/>
</dbReference>
<evidence type="ECO:0000256" key="5">
    <source>
        <dbReference type="ARBA" id="ARBA00023002"/>
    </source>
</evidence>
<dbReference type="Gene3D" id="1.20.1090.10">
    <property type="entry name" value="Dehydroquinate synthase-like - alpha domain"/>
    <property type="match status" value="1"/>
</dbReference>
<feature type="binding site" evidence="10">
    <location>
        <position position="172"/>
    </location>
    <ligand>
        <name>glycerol</name>
        <dbReference type="ChEBI" id="CHEBI:17754"/>
    </ligand>
</feature>
<protein>
    <submittedName>
        <fullName evidence="13">Glycerol-1-phosphate dehydrogenase (NAD(P)(+))</fullName>
    </submittedName>
</protein>
<dbReference type="SUPFAM" id="SSF56796">
    <property type="entry name" value="Dehydroquinate synthase-like"/>
    <property type="match status" value="1"/>
</dbReference>
<keyword evidence="1" id="KW-0963">Cytoplasm</keyword>
<dbReference type="InterPro" id="IPR016205">
    <property type="entry name" value="Glycerol_DH"/>
</dbReference>
<keyword evidence="3 10" id="KW-0479">Metal-binding</keyword>
<name>C4ZF45_AGARV</name>
<evidence type="ECO:0000313" key="13">
    <source>
        <dbReference type="EMBL" id="ACR76166.1"/>
    </source>
</evidence>